<sequence>MDSGEDDGLQYEVNLINYTFRSGKYETDKYNGICEDGDSRAVRYINHDNGGKVFKMKAGKFIRHLIMETSFGRTLHESVIIYLQECFVQDWQAFSLSSQPKENRLFVDDNFRDIYDSNKCDGDFYSCMTDKGYH</sequence>
<feature type="non-terminal residue" evidence="1">
    <location>
        <position position="134"/>
    </location>
</feature>
<feature type="non-terminal residue" evidence="1">
    <location>
        <position position="1"/>
    </location>
</feature>
<proteinExistence type="predicted"/>
<comment type="caution">
    <text evidence="1">The sequence shown here is derived from an EMBL/GenBank/DDBJ whole genome shotgun (WGS) entry which is preliminary data.</text>
</comment>
<name>A0A939B9C6_9BACT</name>
<keyword evidence="2" id="KW-1185">Reference proteome</keyword>
<evidence type="ECO:0000313" key="1">
    <source>
        <dbReference type="EMBL" id="MBM6675103.1"/>
    </source>
</evidence>
<reference evidence="1" key="1">
    <citation type="submission" date="2020-08" db="EMBL/GenBank/DDBJ databases">
        <authorList>
            <person name="Cejkova D."/>
            <person name="Kubasova T."/>
            <person name="Jahodarova E."/>
            <person name="Rychlik I."/>
        </authorList>
    </citation>
    <scope>NUCLEOTIDE SEQUENCE</scope>
    <source>
        <strain evidence="1">An824</strain>
    </source>
</reference>
<evidence type="ECO:0000313" key="2">
    <source>
        <dbReference type="Proteomes" id="UP000706891"/>
    </source>
</evidence>
<organism evidence="1 2">
    <name type="scientific">Marseilla massiliensis</name>
    <dbReference type="NCBI Taxonomy" id="1841864"/>
    <lineage>
        <taxon>Bacteria</taxon>
        <taxon>Pseudomonadati</taxon>
        <taxon>Bacteroidota</taxon>
        <taxon>Bacteroidia</taxon>
        <taxon>Bacteroidales</taxon>
        <taxon>Prevotellaceae</taxon>
        <taxon>Marseilla</taxon>
    </lineage>
</organism>
<protein>
    <submittedName>
        <fullName evidence="1">Uncharacterized protein</fullName>
    </submittedName>
</protein>
<dbReference type="Proteomes" id="UP000706891">
    <property type="component" value="Unassembled WGS sequence"/>
</dbReference>
<reference evidence="1" key="2">
    <citation type="journal article" date="2021" name="Sci. Rep.">
        <title>The distribution of antibiotic resistance genes in chicken gut microbiota commensals.</title>
        <authorList>
            <person name="Juricova H."/>
            <person name="Matiasovicova J."/>
            <person name="Kubasova T."/>
            <person name="Cejkova D."/>
            <person name="Rychlik I."/>
        </authorList>
    </citation>
    <scope>NUCLEOTIDE SEQUENCE</scope>
    <source>
        <strain evidence="1">An824</strain>
    </source>
</reference>
<dbReference type="AlphaFoldDB" id="A0A939B9C6"/>
<dbReference type="EMBL" id="JACJJG010000260">
    <property type="protein sequence ID" value="MBM6675103.1"/>
    <property type="molecule type" value="Genomic_DNA"/>
</dbReference>
<accession>A0A939B9C6</accession>
<gene>
    <name evidence="1" type="ORF">H6A34_14670</name>
</gene>